<evidence type="ECO:0000313" key="9">
    <source>
        <dbReference type="Proteomes" id="UP001187192"/>
    </source>
</evidence>
<keyword evidence="5" id="KW-0175">Coiled coil</keyword>
<dbReference type="EMBL" id="BTGU01000044">
    <property type="protein sequence ID" value="GMN52924.1"/>
    <property type="molecule type" value="Genomic_DNA"/>
</dbReference>
<name>A0AA88AHZ3_FICCA</name>
<dbReference type="GO" id="GO:0005874">
    <property type="term" value="C:microtubule"/>
    <property type="evidence" value="ECO:0007669"/>
    <property type="project" value="UniProtKB-KW"/>
</dbReference>
<reference evidence="8" key="1">
    <citation type="submission" date="2023-07" db="EMBL/GenBank/DDBJ databases">
        <title>draft genome sequence of fig (Ficus carica).</title>
        <authorList>
            <person name="Takahashi T."/>
            <person name="Nishimura K."/>
        </authorList>
    </citation>
    <scope>NUCLEOTIDE SEQUENCE</scope>
</reference>
<feature type="compositionally biased region" description="Basic and acidic residues" evidence="6">
    <location>
        <begin position="620"/>
        <end position="632"/>
    </location>
</feature>
<proteinExistence type="inferred from homology"/>
<evidence type="ECO:0000256" key="4">
    <source>
        <dbReference type="PROSITE-ProRule" id="PRU00283"/>
    </source>
</evidence>
<feature type="binding site" evidence="4">
    <location>
        <begin position="114"/>
        <end position="121"/>
    </location>
    <ligand>
        <name>ATP</name>
        <dbReference type="ChEBI" id="CHEBI:30616"/>
    </ligand>
</feature>
<gene>
    <name evidence="8" type="ORF">TIFTF001_022067</name>
</gene>
<evidence type="ECO:0000256" key="5">
    <source>
        <dbReference type="SAM" id="Coils"/>
    </source>
</evidence>
<keyword evidence="4" id="KW-0067">ATP-binding</keyword>
<dbReference type="InterPro" id="IPR027417">
    <property type="entry name" value="P-loop_NTPase"/>
</dbReference>
<evidence type="ECO:0000256" key="6">
    <source>
        <dbReference type="SAM" id="MobiDB-lite"/>
    </source>
</evidence>
<evidence type="ECO:0000313" key="8">
    <source>
        <dbReference type="EMBL" id="GMN52924.1"/>
    </source>
</evidence>
<dbReference type="InterPro" id="IPR021881">
    <property type="entry name" value="NACK_C"/>
</dbReference>
<dbReference type="PANTHER" id="PTHR47968">
    <property type="entry name" value="CENTROMERE PROTEIN E"/>
    <property type="match status" value="1"/>
</dbReference>
<feature type="region of interest" description="Disordered" evidence="6">
    <location>
        <begin position="1"/>
        <end position="25"/>
    </location>
</feature>
<keyword evidence="9" id="KW-1185">Reference proteome</keyword>
<evidence type="ECO:0000256" key="1">
    <source>
        <dbReference type="ARBA" id="ARBA00007310"/>
    </source>
</evidence>
<dbReference type="AlphaFoldDB" id="A0AA88AHZ3"/>
<protein>
    <recommendedName>
        <fullName evidence="7">Kinesin motor domain-containing protein</fullName>
    </recommendedName>
</protein>
<keyword evidence="4" id="KW-0547">Nucleotide-binding</keyword>
<comment type="caution">
    <text evidence="8">The sequence shown here is derived from an EMBL/GenBank/DDBJ whole genome shotgun (WGS) entry which is preliminary data.</text>
</comment>
<evidence type="ECO:0000259" key="7">
    <source>
        <dbReference type="PROSITE" id="PS50067"/>
    </source>
</evidence>
<dbReference type="SMART" id="SM00129">
    <property type="entry name" value="KISc"/>
    <property type="match status" value="1"/>
</dbReference>
<accession>A0AA88AHZ3</accession>
<evidence type="ECO:0000256" key="3">
    <source>
        <dbReference type="ARBA" id="ARBA00023175"/>
    </source>
</evidence>
<organism evidence="8 9">
    <name type="scientific">Ficus carica</name>
    <name type="common">Common fig</name>
    <dbReference type="NCBI Taxonomy" id="3494"/>
    <lineage>
        <taxon>Eukaryota</taxon>
        <taxon>Viridiplantae</taxon>
        <taxon>Streptophyta</taxon>
        <taxon>Embryophyta</taxon>
        <taxon>Tracheophyta</taxon>
        <taxon>Spermatophyta</taxon>
        <taxon>Magnoliopsida</taxon>
        <taxon>eudicotyledons</taxon>
        <taxon>Gunneridae</taxon>
        <taxon>Pentapetalae</taxon>
        <taxon>rosids</taxon>
        <taxon>fabids</taxon>
        <taxon>Rosales</taxon>
        <taxon>Moraceae</taxon>
        <taxon>Ficeae</taxon>
        <taxon>Ficus</taxon>
    </lineage>
</organism>
<keyword evidence="2" id="KW-0493">Microtubule</keyword>
<dbReference type="Pfam" id="PF11995">
    <property type="entry name" value="DUF3490"/>
    <property type="match status" value="1"/>
</dbReference>
<dbReference type="GO" id="GO:0003777">
    <property type="term" value="F:microtubule motor activity"/>
    <property type="evidence" value="ECO:0007669"/>
    <property type="project" value="InterPro"/>
</dbReference>
<keyword evidence="3 4" id="KW-0505">Motor protein</keyword>
<dbReference type="GO" id="GO:0005524">
    <property type="term" value="F:ATP binding"/>
    <property type="evidence" value="ECO:0007669"/>
    <property type="project" value="UniProtKB-UniRule"/>
</dbReference>
<dbReference type="GO" id="GO:0007018">
    <property type="term" value="P:microtubule-based movement"/>
    <property type="evidence" value="ECO:0007669"/>
    <property type="project" value="InterPro"/>
</dbReference>
<dbReference type="PANTHER" id="PTHR47968:SF39">
    <property type="entry name" value="KINESIN-LIKE PROTEIN KIN-7B"/>
    <property type="match status" value="1"/>
</dbReference>
<dbReference type="Proteomes" id="UP001187192">
    <property type="component" value="Unassembled WGS sequence"/>
</dbReference>
<sequence>MVGTPATPLSKIQRTPCSTPGGGPRVREEKILVTVRVRPLSRREQSLYDLIAWECVNEHSIVFTSPNQERAPTSYTFDKVFGPSCANQKVYEEGAKDVALSALRGMNATIFAYGQTSSGKTYTMRGIAEIAVQDIYDHIKSTPEREFILKLSALEIYNETVVDLLNRESGSLRLLDDPEKGTIVEKLVEEVVKDGQHLRHLISICEDHTEQPSGKFRLREVLRSQLDLAGSERASQTNADGTRLKEGSHINRSLLTLTTVIRKLSGGKRSGHIPYRDSKLTRILQSSLGGNARTAIICTMSPALSHVEQTRNTLSFATSAKEVTNSAQVNMVVSDKRLVKALKKEVARLEAELRSPEPSSFSCFRSLIAEKDSKIEQMEREMEELKRQRDIAQSQLELERKAHKIPKGMNQHGPSSDVVRCLSFHGDNDESVHGKLTPEPRSKTAVRRQAMVRRSVTSTDPSMLVHEIRKLEQRQRQLGEEANRALEVLHKEVASHRLGNQEAAENIAKLLSEIQNMQMANSICEETVVGEADGANLIEEISRFKSQGSTIESLERKLENVQKSIDQLVSSFATREENPPSECKTTPPRRKKILPFNLSNSANMQNIIRPPCSPLSSSCKVRENERENKAPDNDDVSSAGGTVPWQGRVTPLKSDESGNCVSSRDGTPVARKSNSVNVKKMQRMFKNAAEENIRSIRAYVTELKERVAKLQYQKQLLVCQVLQLEETNEAGAEATESIILSPEPWHLIFEEERKEIIMLWHLCHVSIIHRTQFYLLFKGDPADQMYLEVELRRLTWLERHLSDLGNASPALLGDEPAGSVSASIKALKQEREYLAKRVSSKLTLEEREMLYTKWEVPPGGKQRRLQLVNKLWTDPYNMQHVQESADIVAKLVGFCESGEHATKEMFELTFVCPSDKKSWMGWNLISNLLNL</sequence>
<dbReference type="PROSITE" id="PS50067">
    <property type="entry name" value="KINESIN_MOTOR_2"/>
    <property type="match status" value="1"/>
</dbReference>
<dbReference type="InterPro" id="IPR001752">
    <property type="entry name" value="Kinesin_motor_dom"/>
</dbReference>
<evidence type="ECO:0000256" key="2">
    <source>
        <dbReference type="ARBA" id="ARBA00022701"/>
    </source>
</evidence>
<dbReference type="Gene3D" id="3.40.850.10">
    <property type="entry name" value="Kinesin motor domain"/>
    <property type="match status" value="2"/>
</dbReference>
<dbReference type="Pfam" id="PF00225">
    <property type="entry name" value="Kinesin"/>
    <property type="match status" value="2"/>
</dbReference>
<dbReference type="InterPro" id="IPR036961">
    <property type="entry name" value="Kinesin_motor_dom_sf"/>
</dbReference>
<dbReference type="InterPro" id="IPR027640">
    <property type="entry name" value="Kinesin-like_fam"/>
</dbReference>
<feature type="domain" description="Kinesin motor" evidence="7">
    <location>
        <begin position="30"/>
        <end position="323"/>
    </location>
</feature>
<dbReference type="SUPFAM" id="SSF52540">
    <property type="entry name" value="P-loop containing nucleoside triphosphate hydrolases"/>
    <property type="match status" value="1"/>
</dbReference>
<feature type="coiled-coil region" evidence="5">
    <location>
        <begin position="468"/>
        <end position="520"/>
    </location>
</feature>
<dbReference type="PRINTS" id="PR00380">
    <property type="entry name" value="KINESINHEAVY"/>
</dbReference>
<feature type="coiled-coil region" evidence="5">
    <location>
        <begin position="332"/>
        <end position="402"/>
    </location>
</feature>
<dbReference type="GO" id="GO:0008017">
    <property type="term" value="F:microtubule binding"/>
    <property type="evidence" value="ECO:0007669"/>
    <property type="project" value="InterPro"/>
</dbReference>
<comment type="similarity">
    <text evidence="1">Belongs to the TRAFAC class myosin-kinesin ATPase superfamily. Kinesin family. KIN-7 subfamily.</text>
</comment>
<feature type="region of interest" description="Disordered" evidence="6">
    <location>
        <begin position="605"/>
        <end position="671"/>
    </location>
</feature>